<feature type="compositionally biased region" description="Basic residues" evidence="1">
    <location>
        <begin position="43"/>
        <end position="60"/>
    </location>
</feature>
<dbReference type="AlphaFoldDB" id="I0Z053"/>
<feature type="region of interest" description="Disordered" evidence="1">
    <location>
        <begin position="1"/>
        <end position="209"/>
    </location>
</feature>
<dbReference type="KEGG" id="csl:COCSUDRAFT_47105"/>
<name>I0Z053_COCSC</name>
<dbReference type="Proteomes" id="UP000007264">
    <property type="component" value="Unassembled WGS sequence"/>
</dbReference>
<dbReference type="Gene3D" id="1.10.10.60">
    <property type="entry name" value="Homeodomain-like"/>
    <property type="match status" value="1"/>
</dbReference>
<sequence>MGQTGSGISSMEPDRGGQQKAESAGTAQPDTAAPDLAPETTGRPKRKPSTAPGKRKKVLRHASSSPPNDRTAKRRAFEHPLPAGLISQPPVTDGGAPTKEPGEKVRGGAAAVAAAGHDSEDSFALHFSTDDEQEEALFGPDARGRGKARNRQGKPSRVKRSGSGEQARTGGMSGMQGCQVRPPRGSVSQQPVPSVSVSPRATWPLKGYSSSPQLVGMVDLVQWLRGTASTGGRATAPPCVGPAETAPPEWQPAAVERRYRAALARARAVTRVAPADAADEAAGIRRSGRARQTPDAFVPGLDSPGLRNRGRRVVEKPDAAGEGEDDDGPPELLEGDEYQAVLPQQRPRPKRPTAEEARWLQHRLLAPGAWGDPSRRVRILSSTDASGRRFKQTETGAAISGQLQRDLGLVDSLPEWSQREIDIFEAVLTRDGKDMDLIASQLAPEKCVGDVVRFYFCSWKGRLLPQAQLWYERRKQEKQRAEEAEKVEETAAGVAVQRKAGVVRAERRRQLKNALLWQRDSMRTPLDLNTTRVKILERLVRARDVLVANALPKFNASTLTEHREQKMKS</sequence>
<evidence type="ECO:0000313" key="2">
    <source>
        <dbReference type="EMBL" id="EIE24022.1"/>
    </source>
</evidence>
<feature type="compositionally biased region" description="Basic residues" evidence="1">
    <location>
        <begin position="145"/>
        <end position="160"/>
    </location>
</feature>
<feature type="compositionally biased region" description="Acidic residues" evidence="1">
    <location>
        <begin position="321"/>
        <end position="334"/>
    </location>
</feature>
<keyword evidence="3" id="KW-1185">Reference proteome</keyword>
<dbReference type="GeneID" id="17042020"/>
<dbReference type="EMBL" id="AGSI01000006">
    <property type="protein sequence ID" value="EIE24022.1"/>
    <property type="molecule type" value="Genomic_DNA"/>
</dbReference>
<protein>
    <recommendedName>
        <fullName evidence="4">SANT domain-containing protein</fullName>
    </recommendedName>
</protein>
<proteinExistence type="predicted"/>
<feature type="compositionally biased region" description="Low complexity" evidence="1">
    <location>
        <begin position="182"/>
        <end position="200"/>
    </location>
</feature>
<feature type="region of interest" description="Disordered" evidence="1">
    <location>
        <begin position="272"/>
        <end position="334"/>
    </location>
</feature>
<feature type="compositionally biased region" description="Low complexity" evidence="1">
    <location>
        <begin position="107"/>
        <end position="116"/>
    </location>
</feature>
<accession>I0Z053</accession>
<comment type="caution">
    <text evidence="2">The sequence shown here is derived from an EMBL/GenBank/DDBJ whole genome shotgun (WGS) entry which is preliminary data.</text>
</comment>
<evidence type="ECO:0000256" key="1">
    <source>
        <dbReference type="SAM" id="MobiDB-lite"/>
    </source>
</evidence>
<gene>
    <name evidence="2" type="ORF">COCSUDRAFT_47105</name>
</gene>
<dbReference type="RefSeq" id="XP_005648566.1">
    <property type="nucleotide sequence ID" value="XM_005648509.1"/>
</dbReference>
<reference evidence="2 3" key="1">
    <citation type="journal article" date="2012" name="Genome Biol.">
        <title>The genome of the polar eukaryotic microalga coccomyxa subellipsoidea reveals traits of cold adaptation.</title>
        <authorList>
            <person name="Blanc G."/>
            <person name="Agarkova I."/>
            <person name="Grimwood J."/>
            <person name="Kuo A."/>
            <person name="Brueggeman A."/>
            <person name="Dunigan D."/>
            <person name="Gurnon J."/>
            <person name="Ladunga I."/>
            <person name="Lindquist E."/>
            <person name="Lucas S."/>
            <person name="Pangilinan J."/>
            <person name="Proschold T."/>
            <person name="Salamov A."/>
            <person name="Schmutz J."/>
            <person name="Weeks D."/>
            <person name="Yamada T."/>
            <person name="Claverie J.M."/>
            <person name="Grigoriev I."/>
            <person name="Van Etten J."/>
            <person name="Lomsadze A."/>
            <person name="Borodovsky M."/>
        </authorList>
    </citation>
    <scope>NUCLEOTIDE SEQUENCE [LARGE SCALE GENOMIC DNA]</scope>
    <source>
        <strain evidence="2 3">C-169</strain>
    </source>
</reference>
<evidence type="ECO:0000313" key="3">
    <source>
        <dbReference type="Proteomes" id="UP000007264"/>
    </source>
</evidence>
<evidence type="ECO:0008006" key="4">
    <source>
        <dbReference type="Google" id="ProtNLM"/>
    </source>
</evidence>
<organism evidence="2 3">
    <name type="scientific">Coccomyxa subellipsoidea (strain C-169)</name>
    <name type="common">Green microalga</name>
    <dbReference type="NCBI Taxonomy" id="574566"/>
    <lineage>
        <taxon>Eukaryota</taxon>
        <taxon>Viridiplantae</taxon>
        <taxon>Chlorophyta</taxon>
        <taxon>core chlorophytes</taxon>
        <taxon>Trebouxiophyceae</taxon>
        <taxon>Trebouxiophyceae incertae sedis</taxon>
        <taxon>Coccomyxaceae</taxon>
        <taxon>Coccomyxa</taxon>
        <taxon>Coccomyxa subellipsoidea</taxon>
    </lineage>
</organism>
<dbReference type="OrthoDB" id="10490551at2759"/>